<proteinExistence type="predicted"/>
<evidence type="ECO:0000313" key="1">
    <source>
        <dbReference type="EMBL" id="SDY73793.1"/>
    </source>
</evidence>
<organism evidence="1 2">
    <name type="scientific">Acinetobacter kyonggiensis</name>
    <dbReference type="NCBI Taxonomy" id="595670"/>
    <lineage>
        <taxon>Bacteria</taxon>
        <taxon>Pseudomonadati</taxon>
        <taxon>Pseudomonadota</taxon>
        <taxon>Gammaproteobacteria</taxon>
        <taxon>Moraxellales</taxon>
        <taxon>Moraxellaceae</taxon>
        <taxon>Acinetobacter</taxon>
    </lineage>
</organism>
<name>A0A1H3MB24_9GAMM</name>
<evidence type="ECO:0000313" key="2">
    <source>
        <dbReference type="Proteomes" id="UP000199035"/>
    </source>
</evidence>
<dbReference type="STRING" id="595670.SAMN05421643_12512"/>
<keyword evidence="2" id="KW-1185">Reference proteome</keyword>
<accession>A0A1H3MB24</accession>
<dbReference type="AlphaFoldDB" id="A0A1H3MB24"/>
<dbReference type="EMBL" id="FNPK01000025">
    <property type="protein sequence ID" value="SDY73793.1"/>
    <property type="molecule type" value="Genomic_DNA"/>
</dbReference>
<sequence length="41" mass="4701">MSLKLEPLLKVISDEASCGMDYSFSNEFHAIKKQNLKMIHC</sequence>
<gene>
    <name evidence="1" type="ORF">SAMN05421643_12512</name>
</gene>
<reference evidence="2" key="1">
    <citation type="submission" date="2016-10" db="EMBL/GenBank/DDBJ databases">
        <authorList>
            <person name="Varghese N."/>
            <person name="Submissions S."/>
        </authorList>
    </citation>
    <scope>NUCLEOTIDE SEQUENCE [LARGE SCALE GENOMIC DNA]</scope>
    <source>
        <strain evidence="2">ANC 5109</strain>
    </source>
</reference>
<protein>
    <submittedName>
        <fullName evidence="1">Uncharacterized protein</fullName>
    </submittedName>
</protein>
<dbReference type="Proteomes" id="UP000199035">
    <property type="component" value="Unassembled WGS sequence"/>
</dbReference>